<feature type="transmembrane region" description="Helical" evidence="1">
    <location>
        <begin position="57"/>
        <end position="79"/>
    </location>
</feature>
<dbReference type="EMBL" id="KQ460047">
    <property type="protein sequence ID" value="KPJ17987.1"/>
    <property type="molecule type" value="Genomic_DNA"/>
</dbReference>
<feature type="transmembrane region" description="Helical" evidence="1">
    <location>
        <begin position="20"/>
        <end position="41"/>
    </location>
</feature>
<keyword evidence="1" id="KW-0812">Transmembrane</keyword>
<reference evidence="3 4" key="1">
    <citation type="journal article" date="2015" name="Nat. Commun.">
        <title>Outbred genome sequencing and CRISPR/Cas9 gene editing in butterflies.</title>
        <authorList>
            <person name="Li X."/>
            <person name="Fan D."/>
            <person name="Zhang W."/>
            <person name="Liu G."/>
            <person name="Zhang L."/>
            <person name="Zhao L."/>
            <person name="Fang X."/>
            <person name="Chen L."/>
            <person name="Dong Y."/>
            <person name="Chen Y."/>
            <person name="Ding Y."/>
            <person name="Zhao R."/>
            <person name="Feng M."/>
            <person name="Zhu Y."/>
            <person name="Feng Y."/>
            <person name="Jiang X."/>
            <person name="Zhu D."/>
            <person name="Xiang H."/>
            <person name="Feng X."/>
            <person name="Li S."/>
            <person name="Wang J."/>
            <person name="Zhang G."/>
            <person name="Kronforst M.R."/>
            <person name="Wang W."/>
        </authorList>
    </citation>
    <scope>NUCLEOTIDE SEQUENCE [LARGE SCALE GENOMIC DNA]</scope>
    <source>
        <strain evidence="3">Ya'a_city_454_Pm</strain>
        <tissue evidence="3">Whole body</tissue>
    </source>
</reference>
<proteinExistence type="predicted"/>
<feature type="transmembrane region" description="Helical" evidence="1">
    <location>
        <begin position="99"/>
        <end position="116"/>
    </location>
</feature>
<feature type="transmembrane region" description="Helical" evidence="1">
    <location>
        <begin position="470"/>
        <end position="488"/>
    </location>
</feature>
<feature type="transmembrane region" description="Helical" evidence="1">
    <location>
        <begin position="436"/>
        <end position="458"/>
    </location>
</feature>
<feature type="transmembrane region" description="Helical" evidence="1">
    <location>
        <begin position="136"/>
        <end position="153"/>
    </location>
</feature>
<dbReference type="PANTHER" id="PTHR11161">
    <property type="entry name" value="O-ACYLTRANSFERASE"/>
    <property type="match status" value="1"/>
</dbReference>
<organism evidence="3 4">
    <name type="scientific">Papilio machaon</name>
    <name type="common">Old World swallowtail butterfly</name>
    <dbReference type="NCBI Taxonomy" id="76193"/>
    <lineage>
        <taxon>Eukaryota</taxon>
        <taxon>Metazoa</taxon>
        <taxon>Ecdysozoa</taxon>
        <taxon>Arthropoda</taxon>
        <taxon>Hexapoda</taxon>
        <taxon>Insecta</taxon>
        <taxon>Pterygota</taxon>
        <taxon>Neoptera</taxon>
        <taxon>Endopterygota</taxon>
        <taxon>Lepidoptera</taxon>
        <taxon>Glossata</taxon>
        <taxon>Ditrysia</taxon>
        <taxon>Papilionoidea</taxon>
        <taxon>Papilionidae</taxon>
        <taxon>Papilioninae</taxon>
        <taxon>Papilio</taxon>
    </lineage>
</organism>
<keyword evidence="1" id="KW-1133">Transmembrane helix</keyword>
<keyword evidence="4" id="KW-1185">Reference proteome</keyword>
<feature type="transmembrane region" description="Helical" evidence="1">
    <location>
        <begin position="165"/>
        <end position="186"/>
    </location>
</feature>
<dbReference type="InterPro" id="IPR052728">
    <property type="entry name" value="O2_lipid_transport_reg"/>
</dbReference>
<dbReference type="InterPro" id="IPR006621">
    <property type="entry name" value="Nose-resist-to-fluoxetine_N"/>
</dbReference>
<dbReference type="Pfam" id="PF20146">
    <property type="entry name" value="NRF"/>
    <property type="match status" value="1"/>
</dbReference>
<feature type="transmembrane region" description="Helical" evidence="1">
    <location>
        <begin position="403"/>
        <end position="424"/>
    </location>
</feature>
<accession>A0A0N1PH40</accession>
<evidence type="ECO:0000256" key="1">
    <source>
        <dbReference type="SAM" id="Phobius"/>
    </source>
</evidence>
<keyword evidence="1" id="KW-0472">Membrane</keyword>
<dbReference type="Proteomes" id="UP000053240">
    <property type="component" value="Unassembled WGS sequence"/>
</dbReference>
<dbReference type="InParanoid" id="A0A0N1PH40"/>
<evidence type="ECO:0000313" key="4">
    <source>
        <dbReference type="Proteomes" id="UP000053240"/>
    </source>
</evidence>
<dbReference type="AlphaFoldDB" id="A0A0N1PH40"/>
<feature type="domain" description="Nose resistant-to-fluoxetine protein N-terminal" evidence="2">
    <location>
        <begin position="264"/>
        <end position="368"/>
    </location>
</feature>
<feature type="transmembrane region" description="Helical" evidence="1">
    <location>
        <begin position="495"/>
        <end position="516"/>
    </location>
</feature>
<dbReference type="PANTHER" id="PTHR11161:SF71">
    <property type="entry name" value="NOSE RESISTANT-TO-FLUOXETINE PROTEIN N-TERMINAL DOMAIN-CONTAINING PROTEIN"/>
    <property type="match status" value="1"/>
</dbReference>
<evidence type="ECO:0000259" key="2">
    <source>
        <dbReference type="Pfam" id="PF20146"/>
    </source>
</evidence>
<name>A0A0N1PH40_PAPMA</name>
<evidence type="ECO:0000313" key="3">
    <source>
        <dbReference type="EMBL" id="KPJ17987.1"/>
    </source>
</evidence>
<protein>
    <recommendedName>
        <fullName evidence="2">Nose resistant-to-fluoxetine protein N-terminal domain-containing protein</fullName>
    </recommendedName>
</protein>
<gene>
    <name evidence="3" type="ORF">RR48_02758</name>
</gene>
<sequence>MFFFFRTITNSRKDISGFPIYGLSHFRAAPYFVGLIAGYILSVYKPSNYRNVISMKYSIISFITIMALCLGVLVMGPAYRFREYNALESAVFAATNRSVWAALNAAFILLCEYGTLPLIPDFLGWSVFTPLSKLSFGIYMCHFIFVMRLTLALRSQAWHDFYKVFQDSCGIVVVSSIASLYMTLFIESPLNNLVGLVIKTKPTTSKNVEKCDTKIVKSDSFKENAAVVAINDESQKDNRNIKANGIDNNAYAKEANEENKKKDVWIWDSNQLPVGQLMGSKHHLGNYDQCISDLIGNSSPPFRTKYCLADIVLHSNKGLKFKAQDIDPYGLTEKQINMKTEWNQRFNVIIWGVCVPQKCRKDSVKKILQTLLGQSYLGKLKLQPEINIENCEIAGEAKNHIDGFSIIILIWWYIAAQVTIIFILPRFGCGPLCAKFMDYEQGACIKTWWLGLLMMANYVDRTNICHAPSWYIFSDFHLTFLATIIFWIHQKQPRLGKICFGILAFLSILLPGILAYNTPELGDNPFHFQ</sequence>